<accession>A0ABP0ED66</accession>
<dbReference type="InterPro" id="IPR050361">
    <property type="entry name" value="MPP/UQCRC_Complex"/>
</dbReference>
<dbReference type="InterPro" id="IPR011249">
    <property type="entry name" value="Metalloenz_LuxS/M16"/>
</dbReference>
<feature type="domain" description="Peptidase M16 C-terminal" evidence="2">
    <location>
        <begin position="179"/>
        <end position="358"/>
    </location>
</feature>
<protein>
    <submittedName>
        <fullName evidence="3">Cytochrome b-c1 complex subunit 1, mitochondrial</fullName>
    </submittedName>
</protein>
<dbReference type="SUPFAM" id="SSF63411">
    <property type="entry name" value="LuxS/MPP-like metallohydrolase"/>
    <property type="match status" value="2"/>
</dbReference>
<evidence type="ECO:0000313" key="3">
    <source>
        <dbReference type="EMBL" id="CAK7908713.1"/>
    </source>
</evidence>
<dbReference type="EMBL" id="OZ004257">
    <property type="protein sequence ID" value="CAK7908713.1"/>
    <property type="molecule type" value="Genomic_DNA"/>
</dbReference>
<dbReference type="Gene3D" id="3.30.830.10">
    <property type="entry name" value="Metalloenzyme, LuxS/M16 peptidase-like"/>
    <property type="match status" value="2"/>
</dbReference>
<evidence type="ECO:0000259" key="2">
    <source>
        <dbReference type="Pfam" id="PF05193"/>
    </source>
</evidence>
<name>A0ABP0ED66_9ASCO</name>
<gene>
    <name evidence="3" type="primary">COR1</name>
    <name evidence="3" type="ORF">CAAN4_E11474</name>
</gene>
<dbReference type="Pfam" id="PF05193">
    <property type="entry name" value="Peptidase_M16_C"/>
    <property type="match status" value="1"/>
</dbReference>
<evidence type="ECO:0000313" key="4">
    <source>
        <dbReference type="Proteomes" id="UP001497600"/>
    </source>
</evidence>
<dbReference type="PANTHER" id="PTHR11851:SF126">
    <property type="entry name" value="CYTOCHROME B-C1 COMPLEX SUBUNIT 1, MITOCHONDRIAL"/>
    <property type="match status" value="1"/>
</dbReference>
<dbReference type="Pfam" id="PF00675">
    <property type="entry name" value="Peptidase_M16"/>
    <property type="match status" value="1"/>
</dbReference>
<dbReference type="Proteomes" id="UP001497600">
    <property type="component" value="Chromosome E"/>
</dbReference>
<feature type="domain" description="Peptidase M16 N-terminal" evidence="1">
    <location>
        <begin position="37"/>
        <end position="172"/>
    </location>
</feature>
<dbReference type="InterPro" id="IPR011765">
    <property type="entry name" value="Pept_M16_N"/>
</dbReference>
<dbReference type="PANTHER" id="PTHR11851">
    <property type="entry name" value="METALLOPROTEASE"/>
    <property type="match status" value="1"/>
</dbReference>
<proteinExistence type="predicted"/>
<reference evidence="3 4" key="1">
    <citation type="submission" date="2024-01" db="EMBL/GenBank/DDBJ databases">
        <authorList>
            <consortium name="Genoscope - CEA"/>
            <person name="William W."/>
        </authorList>
    </citation>
    <scope>NUCLEOTIDE SEQUENCE [LARGE SCALE GENOMIC DNA]</scope>
    <source>
        <strain evidence="3 4">29B2s-10</strain>
    </source>
</reference>
<evidence type="ECO:0000259" key="1">
    <source>
        <dbReference type="Pfam" id="PF00675"/>
    </source>
</evidence>
<dbReference type="InterPro" id="IPR007863">
    <property type="entry name" value="Peptidase_M16_C"/>
</dbReference>
<keyword evidence="4" id="KW-1185">Reference proteome</keyword>
<sequence length="444" mass="47334">MIRPSTARQAAVAGRRFVSTAATGQTKYTTLSNGITVASEANPNATSATVGVWIGGGSRAEHPYNNGVAALTTNALASQSGSGILLSAENTKETNAVIAQSTNENVAEAAKLISQIVSSPQATLEKVDFAQYKQQLLAQANALEADPAAKVAEHLNASAFQGYSLGLPTHGTVDSIKDIELQDSLRFAEKQIVGANTVVAASGNFDHDALVAAVEKNLTLTKGFKPATKPASFLGSEVRMRDDTLPKAWVSIAAQGEGINSPAYYVAKVAAAVSGNFYDKSAIAKFTSSKLSSIVQEYHIVDKYSHFSKSYSDTGLWGFNAEISNIYQIDDFVHFTLKEWNRLSISVTDAEVARAKAAVKTQLLKDLSSPLAIASDIGGKLLLAGYRASAQEALQKIDAISTKDVKAWAQASLWDQDIVISGTGQIEGLLDYMRSRNDMAMMRW</sequence>
<organism evidence="3 4">
    <name type="scientific">[Candida] anglica</name>
    <dbReference type="NCBI Taxonomy" id="148631"/>
    <lineage>
        <taxon>Eukaryota</taxon>
        <taxon>Fungi</taxon>
        <taxon>Dikarya</taxon>
        <taxon>Ascomycota</taxon>
        <taxon>Saccharomycotina</taxon>
        <taxon>Pichiomycetes</taxon>
        <taxon>Debaryomycetaceae</taxon>
        <taxon>Kurtzmaniella</taxon>
    </lineage>
</organism>